<sequence length="313" mass="34244">IVGCLIMVASLVCAATLNPKLQIQASGNVQALIVANEQIVAATSVGTIETFRLNDGVKTSQIVFPKIKDFTGEEVAPKVFSIDALEGRYVAVVQAENGARSVYTVQNGQTKVVIDASRNWFVSKAKFVDKGHLLIALLSNEIVLWDIQNAKEVYRVQANPSHFSDIALNQTRTQAVSSCESGELSLLEVASGKIVKVFKGGNVDNVYDVDFHRQKILGAGQDRRGVVYDLLSGSFERFDGDFLMYAGALSADETLAAFAFNEQNHIVIFDVTKKSRLHTLVGQKSTLNTIVFIDDHRVVSSSDDPYIMIWSLP</sequence>
<dbReference type="SUPFAM" id="SSF50978">
    <property type="entry name" value="WD40 repeat-like"/>
    <property type="match status" value="1"/>
</dbReference>
<dbReference type="AlphaFoldDB" id="A0A2D3WEK8"/>
<keyword evidence="2" id="KW-0677">Repeat</keyword>
<dbReference type="STRING" id="366522.GCA_001548055_01942"/>
<dbReference type="PROSITE" id="PS50082">
    <property type="entry name" value="WD_REPEATS_2"/>
    <property type="match status" value="1"/>
</dbReference>
<dbReference type="EMBL" id="DLUG01000255">
    <property type="protein sequence ID" value="DAB35499.1"/>
    <property type="molecule type" value="Genomic_DNA"/>
</dbReference>
<name>A0A2D3WEK8_9BACT</name>
<feature type="repeat" description="WD" evidence="3">
    <location>
        <begin position="280"/>
        <end position="313"/>
    </location>
</feature>
<dbReference type="PANTHER" id="PTHR19848:SF8">
    <property type="entry name" value="F-BOX AND WD REPEAT DOMAIN CONTAINING 7"/>
    <property type="match status" value="1"/>
</dbReference>
<comment type="caution">
    <text evidence="4">The sequence shown here is derived from an EMBL/GenBank/DDBJ whole genome shotgun (WGS) entry which is preliminary data.</text>
</comment>
<evidence type="ECO:0000256" key="3">
    <source>
        <dbReference type="PROSITE-ProRule" id="PRU00221"/>
    </source>
</evidence>
<evidence type="ECO:0000313" key="4">
    <source>
        <dbReference type="EMBL" id="DAB35499.1"/>
    </source>
</evidence>
<dbReference type="SMART" id="SM00320">
    <property type="entry name" value="WD40"/>
    <property type="match status" value="4"/>
</dbReference>
<protein>
    <submittedName>
        <fullName evidence="4">Uncharacterized protein</fullName>
    </submittedName>
</protein>
<dbReference type="InterPro" id="IPR015943">
    <property type="entry name" value="WD40/YVTN_repeat-like_dom_sf"/>
</dbReference>
<dbReference type="InterPro" id="IPR001680">
    <property type="entry name" value="WD40_rpt"/>
</dbReference>
<evidence type="ECO:0000256" key="1">
    <source>
        <dbReference type="ARBA" id="ARBA00022574"/>
    </source>
</evidence>
<proteinExistence type="predicted"/>
<keyword evidence="1 3" id="KW-0853">WD repeat</keyword>
<organism evidence="4 5">
    <name type="scientific">Sulfurospirillum cavolei</name>
    <dbReference type="NCBI Taxonomy" id="366522"/>
    <lineage>
        <taxon>Bacteria</taxon>
        <taxon>Pseudomonadati</taxon>
        <taxon>Campylobacterota</taxon>
        <taxon>Epsilonproteobacteria</taxon>
        <taxon>Campylobacterales</taxon>
        <taxon>Sulfurospirillaceae</taxon>
        <taxon>Sulfurospirillum</taxon>
    </lineage>
</organism>
<dbReference type="PROSITE" id="PS50294">
    <property type="entry name" value="WD_REPEATS_REGION"/>
    <property type="match status" value="1"/>
</dbReference>
<evidence type="ECO:0000313" key="5">
    <source>
        <dbReference type="Proteomes" id="UP000231638"/>
    </source>
</evidence>
<reference evidence="4 5" key="1">
    <citation type="journal article" date="2017" name="Front. Microbiol.">
        <title>Comparative Genomic Analysis of the Class Epsilonproteobacteria and Proposed Reclassification to Epsilonbacteraeota (phyl. nov.).</title>
        <authorList>
            <person name="Waite D.W."/>
            <person name="Vanwonterghem I."/>
            <person name="Rinke C."/>
            <person name="Parks D.H."/>
            <person name="Zhang Y."/>
            <person name="Takai K."/>
            <person name="Sievert S.M."/>
            <person name="Simon J."/>
            <person name="Campbell B.J."/>
            <person name="Hanson T.E."/>
            <person name="Woyke T."/>
            <person name="Klotz M.G."/>
            <person name="Hugenholtz P."/>
        </authorList>
    </citation>
    <scope>NUCLEOTIDE SEQUENCE [LARGE SCALE GENOMIC DNA]</scope>
    <source>
        <strain evidence="4">UBA11420</strain>
    </source>
</reference>
<gene>
    <name evidence="4" type="ORF">CFH80_09805</name>
</gene>
<dbReference type="PANTHER" id="PTHR19848">
    <property type="entry name" value="WD40 REPEAT PROTEIN"/>
    <property type="match status" value="1"/>
</dbReference>
<dbReference type="Gene3D" id="2.130.10.10">
    <property type="entry name" value="YVTN repeat-like/Quinoprotein amine dehydrogenase"/>
    <property type="match status" value="2"/>
</dbReference>
<evidence type="ECO:0000256" key="2">
    <source>
        <dbReference type="ARBA" id="ARBA00022737"/>
    </source>
</evidence>
<accession>A0A2D3WEK8</accession>
<dbReference type="InterPro" id="IPR036322">
    <property type="entry name" value="WD40_repeat_dom_sf"/>
</dbReference>
<feature type="non-terminal residue" evidence="4">
    <location>
        <position position="1"/>
    </location>
</feature>
<dbReference type="Proteomes" id="UP000231638">
    <property type="component" value="Unassembled WGS sequence"/>
</dbReference>